<evidence type="ECO:0000313" key="1">
    <source>
        <dbReference type="EMBL" id="AIM40505.1"/>
    </source>
</evidence>
<dbReference type="KEGG" id="vg:22277652"/>
<protein>
    <submittedName>
        <fullName evidence="1">Uncharacterized protein</fullName>
    </submittedName>
</protein>
<dbReference type="RefSeq" id="YP_009101352.1">
    <property type="nucleotide sequence ID" value="NC_025445.1"/>
</dbReference>
<dbReference type="Proteomes" id="UP000029367">
    <property type="component" value="Segment"/>
</dbReference>
<organism evidence="1 2">
    <name type="scientific">Escherichia phage J8-65</name>
    <dbReference type="NCBI Taxonomy" id="1536597"/>
    <lineage>
        <taxon>Viruses</taxon>
        <taxon>Duplodnaviria</taxon>
        <taxon>Heunggongvirae</taxon>
        <taxon>Uroviricota</taxon>
        <taxon>Caudoviricetes</taxon>
        <taxon>Autographivirales</taxon>
        <taxon>Autoscriptoviridae</taxon>
        <taxon>Stentvirinae</taxon>
        <taxon>Bonnellvirus</taxon>
        <taxon>Bonnellvirus smaasur</taxon>
        <taxon>Bonnellvirus J865</taxon>
    </lineage>
</organism>
<dbReference type="EMBL" id="KM247287">
    <property type="protein sequence ID" value="AIM40505.1"/>
    <property type="molecule type" value="Genomic_DNA"/>
</dbReference>
<dbReference type="GeneID" id="22277652"/>
<keyword evidence="2" id="KW-1185">Reference proteome</keyword>
<proteinExistence type="predicted"/>
<reference evidence="1 2" key="1">
    <citation type="submission" date="2014-07" db="EMBL/GenBank/DDBJ databases">
        <title>Synergy as a Rationale for Phage Therapy using Phage Cocktails.</title>
        <authorList>
            <person name="Schmerer M."/>
            <person name="Molineux I.J."/>
            <person name="Bull J.J."/>
        </authorList>
    </citation>
    <scope>NUCLEOTIDE SEQUENCE [LARGE SCALE GENOMIC DNA]</scope>
</reference>
<evidence type="ECO:0000313" key="2">
    <source>
        <dbReference type="Proteomes" id="UP000029367"/>
    </source>
</evidence>
<sequence length="103" mass="11001">MSKLTVVLLNNLPASAFGEGVKLEDVQSKQYVAITDGQGYLIAGINKDGDSKEEIEAHFREQGLDADMPLALIAMLNGVPFVDAADVVGADIDEVYSVESDDE</sequence>
<accession>A0A088F6I0</accession>
<name>A0A088F6I0_9CAUD</name>